<organism evidence="2 3">
    <name type="scientific">Paraburkholderia edwinii</name>
    <dbReference type="NCBI Taxonomy" id="2861782"/>
    <lineage>
        <taxon>Bacteria</taxon>
        <taxon>Pseudomonadati</taxon>
        <taxon>Pseudomonadota</taxon>
        <taxon>Betaproteobacteria</taxon>
        <taxon>Burkholderiales</taxon>
        <taxon>Burkholderiaceae</taxon>
        <taxon>Paraburkholderia</taxon>
    </lineage>
</organism>
<evidence type="ECO:0000256" key="1">
    <source>
        <dbReference type="SAM" id="MobiDB-lite"/>
    </source>
</evidence>
<reference evidence="2 3" key="1">
    <citation type="submission" date="2021-07" db="EMBL/GenBank/DDBJ databases">
        <title>Paraburkholderia edwinii protects Aspergillus sp. from phenazines by acting as a toxin sponge.</title>
        <authorList>
            <person name="Dahlstrom K.M."/>
            <person name="Newman D.K."/>
        </authorList>
    </citation>
    <scope>NUCLEOTIDE SEQUENCE [LARGE SCALE GENOMIC DNA]</scope>
    <source>
        <strain evidence="2 3">Pe01</strain>
    </source>
</reference>
<accession>A0ABX8UJW0</accession>
<dbReference type="Proteomes" id="UP000826462">
    <property type="component" value="Chromosome 1"/>
</dbReference>
<evidence type="ECO:0000313" key="3">
    <source>
        <dbReference type="Proteomes" id="UP000826462"/>
    </source>
</evidence>
<name>A0ABX8UJW0_9BURK</name>
<sequence length="65" mass="7735">MKRRTTRQMVRVLSDIRRSANCRALRAAAVIREMELAEIEAEEEERESRDTAREEAWDKPSWRTS</sequence>
<proteinExistence type="predicted"/>
<evidence type="ECO:0000313" key="2">
    <source>
        <dbReference type="EMBL" id="QYD69315.1"/>
    </source>
</evidence>
<feature type="region of interest" description="Disordered" evidence="1">
    <location>
        <begin position="39"/>
        <end position="65"/>
    </location>
</feature>
<protein>
    <submittedName>
        <fullName evidence="2">Uncharacterized protein</fullName>
    </submittedName>
</protein>
<dbReference type="RefSeq" id="WP_219798682.1">
    <property type="nucleotide sequence ID" value="NZ_CP080095.1"/>
</dbReference>
<gene>
    <name evidence="2" type="ORF">KZJ38_02710</name>
</gene>
<feature type="compositionally biased region" description="Basic and acidic residues" evidence="1">
    <location>
        <begin position="46"/>
        <end position="65"/>
    </location>
</feature>
<dbReference type="EMBL" id="CP080095">
    <property type="protein sequence ID" value="QYD69315.1"/>
    <property type="molecule type" value="Genomic_DNA"/>
</dbReference>
<keyword evidence="3" id="KW-1185">Reference proteome</keyword>